<keyword evidence="1" id="KW-0175">Coiled coil</keyword>
<feature type="domain" description="DNA2/NAM7 helicase-like C-terminal" evidence="4">
    <location>
        <begin position="495"/>
        <end position="666"/>
    </location>
</feature>
<feature type="domain" description="DUF2726" evidence="2">
    <location>
        <begin position="728"/>
        <end position="837"/>
    </location>
</feature>
<feature type="domain" description="DNA2/NAM7 helicase helicase" evidence="3">
    <location>
        <begin position="115"/>
        <end position="461"/>
    </location>
</feature>
<evidence type="ECO:0000259" key="3">
    <source>
        <dbReference type="Pfam" id="PF13086"/>
    </source>
</evidence>
<dbReference type="InterPro" id="IPR047187">
    <property type="entry name" value="SF1_C_Upf1"/>
</dbReference>
<dbReference type="InterPro" id="IPR045055">
    <property type="entry name" value="DNA2/NAM7-like"/>
</dbReference>
<sequence length="858" mass="100593">MVIEEIFIDGINKTKEIADYEVREDEYLIRYKGSDTIYPFSKEKNRVVIKKKSIGPFMEFAKIADSIKVVDDFSALSKYYENVTIEENSLLHKYLNGTPFETFIDENPLVFPFRFNKSQLNATRKVFKNELSIIQGPPGTGKTQTILNIIANILVRGENVAIVSNNNAAVDNIKDKLIKDGYDFVFALLGSKKNQEDFFKNQVQESSDFHDKELDEENLEKLKSELIKSSNQLEQLMEKDRQKRIITEQLNALRLEKKYYNNAHDIKDLDNRHISFITLGYEKVINFLVDHQIMITESEKLTLKNKFKLLVKYGIYRFKYLQEKDYEVITRFQQIYYDLKIKELEDKLSECQKTLQTQRFDKLADKHYQVSQEILNHYLSQRFKKKEKHTIDSYKKDFDSFIKDYPVILSTAYSVTYSVSKGFMFDYVIIDEASTLDLVKAVLPLSCAKKIVIVGDQKQLPHIPEKIEMSFENEAYDYRTKNIMDSFDCLYGDTIERTLLQEHYRCHPDIIRFCNMKYYDGNLIVYSNCSNNNAISVIKTAAGNHMRELTRGRKGVFNQRELEELSYLIKNESEYRIELYSKNLNDIGLLSPYRLQIEYSKEINSEEIEKDTIHKYQGREKSVIVFSTVLDQSAKSKRKMPFVNNPQMVNVAVSRAENQLILITNTDAFYKNGNDIGDLIKYIEYHDEKNIEEGRVISVFDLLYRDYSERLLARKEAMNNVKKNIRFDSEKIIYSVISELLRKEIFNCYSFAYEVKLSDIFLNQDICTEVEKKFIKQSRSSVDFIIFNKFNANPVLAIEVDGTEFHLNNPEQLERDKKKDGIFKKYSIPILRLATHTAIIEDMIELELSKITENNKSI</sequence>
<dbReference type="PANTHER" id="PTHR10887">
    <property type="entry name" value="DNA2/NAM7 HELICASE FAMILY"/>
    <property type="match status" value="1"/>
</dbReference>
<dbReference type="Pfam" id="PF13087">
    <property type="entry name" value="AAA_12"/>
    <property type="match status" value="1"/>
</dbReference>
<evidence type="ECO:0000313" key="5">
    <source>
        <dbReference type="EMBL" id="MBC8589664.1"/>
    </source>
</evidence>
<dbReference type="InterPro" id="IPR041679">
    <property type="entry name" value="DNA2/NAM7-like_C"/>
</dbReference>
<dbReference type="PANTHER" id="PTHR10887:SF495">
    <property type="entry name" value="HELICASE SENATAXIN ISOFORM X1-RELATED"/>
    <property type="match status" value="1"/>
</dbReference>
<proteinExistence type="predicted"/>
<evidence type="ECO:0000313" key="6">
    <source>
        <dbReference type="Proteomes" id="UP000601522"/>
    </source>
</evidence>
<gene>
    <name evidence="5" type="ORF">H8689_00695</name>
</gene>
<dbReference type="InterPro" id="IPR024402">
    <property type="entry name" value="DUF2726"/>
</dbReference>
<dbReference type="Gene3D" id="3.40.960.10">
    <property type="entry name" value="VSR Endonuclease"/>
    <property type="match status" value="1"/>
</dbReference>
<evidence type="ECO:0000259" key="4">
    <source>
        <dbReference type="Pfam" id="PF13087"/>
    </source>
</evidence>
<keyword evidence="6" id="KW-1185">Reference proteome</keyword>
<feature type="coiled-coil region" evidence="1">
    <location>
        <begin position="212"/>
        <end position="256"/>
    </location>
</feature>
<dbReference type="Gene3D" id="3.40.50.300">
    <property type="entry name" value="P-loop containing nucleotide triphosphate hydrolases"/>
    <property type="match status" value="3"/>
</dbReference>
<dbReference type="InterPro" id="IPR027417">
    <property type="entry name" value="P-loop_NTPase"/>
</dbReference>
<dbReference type="Proteomes" id="UP000601522">
    <property type="component" value="Unassembled WGS sequence"/>
</dbReference>
<dbReference type="SUPFAM" id="SSF52540">
    <property type="entry name" value="P-loop containing nucleoside triphosphate hydrolases"/>
    <property type="match status" value="1"/>
</dbReference>
<reference evidence="5 6" key="1">
    <citation type="submission" date="2020-08" db="EMBL/GenBank/DDBJ databases">
        <title>Genome public.</title>
        <authorList>
            <person name="Liu C."/>
            <person name="Sun Q."/>
        </authorList>
    </citation>
    <scope>NUCLEOTIDE SEQUENCE [LARGE SCALE GENOMIC DNA]</scope>
    <source>
        <strain evidence="5 6">NSJ-26</strain>
    </source>
</reference>
<dbReference type="InterPro" id="IPR041677">
    <property type="entry name" value="DNA2/NAM7_AAA_11"/>
</dbReference>
<evidence type="ECO:0000256" key="1">
    <source>
        <dbReference type="SAM" id="Coils"/>
    </source>
</evidence>
<dbReference type="AlphaFoldDB" id="A0A926IL16"/>
<dbReference type="GO" id="GO:0004386">
    <property type="term" value="F:helicase activity"/>
    <property type="evidence" value="ECO:0007669"/>
    <property type="project" value="InterPro"/>
</dbReference>
<protein>
    <submittedName>
        <fullName evidence="5">AAA family ATPase</fullName>
    </submittedName>
</protein>
<dbReference type="Pfam" id="PF13086">
    <property type="entry name" value="AAA_11"/>
    <property type="match status" value="1"/>
</dbReference>
<accession>A0A926IL16</accession>
<name>A0A926IL16_9FIRM</name>
<dbReference type="RefSeq" id="WP_249322482.1">
    <property type="nucleotide sequence ID" value="NZ_JACRTK010000001.1"/>
</dbReference>
<dbReference type="Pfam" id="PF10881">
    <property type="entry name" value="DUF2726"/>
    <property type="match status" value="1"/>
</dbReference>
<dbReference type="EMBL" id="JACRTK010000001">
    <property type="protein sequence ID" value="MBC8589664.1"/>
    <property type="molecule type" value="Genomic_DNA"/>
</dbReference>
<dbReference type="CDD" id="cd18808">
    <property type="entry name" value="SF1_C_Upf1"/>
    <property type="match status" value="1"/>
</dbReference>
<organism evidence="5 6">
    <name type="scientific">Wansuia hejianensis</name>
    <dbReference type="NCBI Taxonomy" id="2763667"/>
    <lineage>
        <taxon>Bacteria</taxon>
        <taxon>Bacillati</taxon>
        <taxon>Bacillota</taxon>
        <taxon>Clostridia</taxon>
        <taxon>Lachnospirales</taxon>
        <taxon>Lachnospiraceae</taxon>
        <taxon>Wansuia</taxon>
    </lineage>
</organism>
<comment type="caution">
    <text evidence="5">The sequence shown here is derived from an EMBL/GenBank/DDBJ whole genome shotgun (WGS) entry which is preliminary data.</text>
</comment>
<evidence type="ECO:0000259" key="2">
    <source>
        <dbReference type="Pfam" id="PF10881"/>
    </source>
</evidence>